<reference evidence="2" key="1">
    <citation type="submission" date="2018-02" db="EMBL/GenBank/DDBJ databases">
        <title>Rhizophora mucronata_Transcriptome.</title>
        <authorList>
            <person name="Meera S.P."/>
            <person name="Sreeshan A."/>
            <person name="Augustine A."/>
        </authorList>
    </citation>
    <scope>NUCLEOTIDE SEQUENCE</scope>
    <source>
        <tissue evidence="2">Leaf</tissue>
    </source>
</reference>
<evidence type="ECO:0000256" key="1">
    <source>
        <dbReference type="SAM" id="MobiDB-lite"/>
    </source>
</evidence>
<dbReference type="AlphaFoldDB" id="A0A2P2P835"/>
<organism evidence="2">
    <name type="scientific">Rhizophora mucronata</name>
    <name type="common">Asiatic mangrove</name>
    <dbReference type="NCBI Taxonomy" id="61149"/>
    <lineage>
        <taxon>Eukaryota</taxon>
        <taxon>Viridiplantae</taxon>
        <taxon>Streptophyta</taxon>
        <taxon>Embryophyta</taxon>
        <taxon>Tracheophyta</taxon>
        <taxon>Spermatophyta</taxon>
        <taxon>Magnoliopsida</taxon>
        <taxon>eudicotyledons</taxon>
        <taxon>Gunneridae</taxon>
        <taxon>Pentapetalae</taxon>
        <taxon>rosids</taxon>
        <taxon>fabids</taxon>
        <taxon>Malpighiales</taxon>
        <taxon>Rhizophoraceae</taxon>
        <taxon>Rhizophora</taxon>
    </lineage>
</organism>
<feature type="compositionally biased region" description="Polar residues" evidence="1">
    <location>
        <begin position="1"/>
        <end position="10"/>
    </location>
</feature>
<name>A0A2P2P835_RHIMU</name>
<sequence length="36" mass="4212">MKTKLRQPTSEADHSEDSSEINRQKENNFNTQAYNV</sequence>
<feature type="compositionally biased region" description="Polar residues" evidence="1">
    <location>
        <begin position="27"/>
        <end position="36"/>
    </location>
</feature>
<dbReference type="EMBL" id="GGEC01070363">
    <property type="protein sequence ID" value="MBX50847.1"/>
    <property type="molecule type" value="Transcribed_RNA"/>
</dbReference>
<feature type="compositionally biased region" description="Basic and acidic residues" evidence="1">
    <location>
        <begin position="11"/>
        <end position="26"/>
    </location>
</feature>
<accession>A0A2P2P835</accession>
<evidence type="ECO:0000313" key="2">
    <source>
        <dbReference type="EMBL" id="MBX50847.1"/>
    </source>
</evidence>
<feature type="region of interest" description="Disordered" evidence="1">
    <location>
        <begin position="1"/>
        <end position="36"/>
    </location>
</feature>
<proteinExistence type="predicted"/>
<protein>
    <submittedName>
        <fullName evidence="2">Uncharacterized protein</fullName>
    </submittedName>
</protein>